<dbReference type="CDD" id="cd00114">
    <property type="entry name" value="LIGANc"/>
    <property type="match status" value="1"/>
</dbReference>
<evidence type="ECO:0000256" key="16">
    <source>
        <dbReference type="RuleBase" id="RU000618"/>
    </source>
</evidence>
<evidence type="ECO:0000256" key="14">
    <source>
        <dbReference type="ARBA" id="ARBA00060881"/>
    </source>
</evidence>
<feature type="binding site" evidence="15">
    <location>
        <position position="205"/>
    </location>
    <ligand>
        <name>NAD(+)</name>
        <dbReference type="ChEBI" id="CHEBI:57540"/>
    </ligand>
</feature>
<dbReference type="RefSeq" id="WP_183298741.1">
    <property type="nucleotide sequence ID" value="NZ_JACHWF010000001.1"/>
</dbReference>
<keyword evidence="9 15" id="KW-0460">Magnesium</keyword>
<dbReference type="SMART" id="SM00278">
    <property type="entry name" value="HhH1"/>
    <property type="match status" value="4"/>
</dbReference>
<dbReference type="CDD" id="cd17748">
    <property type="entry name" value="BRCT_DNA_ligase_like"/>
    <property type="match status" value="1"/>
</dbReference>
<dbReference type="GO" id="GO:0006281">
    <property type="term" value="P:DNA repair"/>
    <property type="evidence" value="ECO:0007669"/>
    <property type="project" value="UniProtKB-KW"/>
</dbReference>
<keyword evidence="10 15" id="KW-0520">NAD</keyword>
<evidence type="ECO:0000256" key="10">
    <source>
        <dbReference type="ARBA" id="ARBA00023027"/>
    </source>
</evidence>
<comment type="caution">
    <text evidence="15">Lacks conserved residue(s) required for the propagation of feature annotation.</text>
</comment>
<dbReference type="SMART" id="SM00292">
    <property type="entry name" value="BRCT"/>
    <property type="match status" value="1"/>
</dbReference>
<dbReference type="GO" id="GO:0003677">
    <property type="term" value="F:DNA binding"/>
    <property type="evidence" value="ECO:0007669"/>
    <property type="project" value="InterPro"/>
</dbReference>
<name>A0A7W4YP97_9BURK</name>
<dbReference type="Gene3D" id="1.10.287.610">
    <property type="entry name" value="Helix hairpin bin"/>
    <property type="match status" value="1"/>
</dbReference>
<dbReference type="Pfam" id="PF03120">
    <property type="entry name" value="OB_DNA_ligase"/>
    <property type="match status" value="1"/>
</dbReference>
<dbReference type="GO" id="GO:0003911">
    <property type="term" value="F:DNA ligase (NAD+) activity"/>
    <property type="evidence" value="ECO:0007669"/>
    <property type="project" value="UniProtKB-UniRule"/>
</dbReference>
<evidence type="ECO:0000256" key="8">
    <source>
        <dbReference type="ARBA" id="ARBA00022833"/>
    </source>
</evidence>
<dbReference type="InterPro" id="IPR018239">
    <property type="entry name" value="DNA_ligase_AS"/>
</dbReference>
<evidence type="ECO:0000256" key="2">
    <source>
        <dbReference type="ARBA" id="ARBA00012722"/>
    </source>
</evidence>
<dbReference type="SUPFAM" id="SSF56091">
    <property type="entry name" value="DNA ligase/mRNA capping enzyme, catalytic domain"/>
    <property type="match status" value="1"/>
</dbReference>
<evidence type="ECO:0000313" key="19">
    <source>
        <dbReference type="Proteomes" id="UP000578036"/>
    </source>
</evidence>
<keyword evidence="12 15" id="KW-0464">Manganese</keyword>
<feature type="domain" description="BRCT" evidence="17">
    <location>
        <begin position="623"/>
        <end position="709"/>
    </location>
</feature>
<dbReference type="GO" id="GO:0006260">
    <property type="term" value="P:DNA replication"/>
    <property type="evidence" value="ECO:0007669"/>
    <property type="project" value="UniProtKB-KW"/>
</dbReference>
<comment type="cofactor">
    <cofactor evidence="15">
        <name>Mg(2+)</name>
        <dbReference type="ChEBI" id="CHEBI:18420"/>
    </cofactor>
    <cofactor evidence="15">
        <name>Mn(2+)</name>
        <dbReference type="ChEBI" id="CHEBI:29035"/>
    </cofactor>
</comment>
<feature type="binding site" evidence="15">
    <location>
        <position position="146"/>
    </location>
    <ligand>
        <name>NAD(+)</name>
        <dbReference type="ChEBI" id="CHEBI:57540"/>
    </ligand>
</feature>
<accession>A0A7W4YP97</accession>
<dbReference type="GO" id="GO:0005829">
    <property type="term" value="C:cytosol"/>
    <property type="evidence" value="ECO:0007669"/>
    <property type="project" value="TreeGrafter"/>
</dbReference>
<keyword evidence="6 15" id="KW-0479">Metal-binding</keyword>
<evidence type="ECO:0000256" key="1">
    <source>
        <dbReference type="ARBA" id="ARBA00004067"/>
    </source>
</evidence>
<dbReference type="SMART" id="SM00532">
    <property type="entry name" value="LIGANc"/>
    <property type="match status" value="1"/>
</dbReference>
<protein>
    <recommendedName>
        <fullName evidence="3 15">DNA ligase</fullName>
        <ecNumber evidence="2 15">6.5.1.2</ecNumber>
    </recommendedName>
    <alternativeName>
        <fullName evidence="15">Polydeoxyribonucleotide synthase [NAD(+)]</fullName>
    </alternativeName>
</protein>
<evidence type="ECO:0000313" key="18">
    <source>
        <dbReference type="EMBL" id="MBB3006540.1"/>
    </source>
</evidence>
<feature type="binding site" evidence="15">
    <location>
        <position position="169"/>
    </location>
    <ligand>
        <name>NAD(+)</name>
        <dbReference type="ChEBI" id="CHEBI:57540"/>
    </ligand>
</feature>
<dbReference type="EMBL" id="JACHWF010000001">
    <property type="protein sequence ID" value="MBB3006540.1"/>
    <property type="molecule type" value="Genomic_DNA"/>
</dbReference>
<evidence type="ECO:0000256" key="15">
    <source>
        <dbReference type="HAMAP-Rule" id="MF_01588"/>
    </source>
</evidence>
<dbReference type="InterPro" id="IPR012340">
    <property type="entry name" value="NA-bd_OB-fold"/>
</dbReference>
<dbReference type="Pfam" id="PF03119">
    <property type="entry name" value="DNA_ligase_ZBD"/>
    <property type="match status" value="1"/>
</dbReference>
<dbReference type="NCBIfam" id="NF005932">
    <property type="entry name" value="PRK07956.1"/>
    <property type="match status" value="1"/>
</dbReference>
<evidence type="ECO:0000256" key="5">
    <source>
        <dbReference type="ARBA" id="ARBA00022705"/>
    </source>
</evidence>
<comment type="similarity">
    <text evidence="14 15">Belongs to the NAD-dependent DNA ligase family. LigA subfamily.</text>
</comment>
<dbReference type="InterPro" id="IPR001357">
    <property type="entry name" value="BRCT_dom"/>
</dbReference>
<evidence type="ECO:0000256" key="11">
    <source>
        <dbReference type="ARBA" id="ARBA00023204"/>
    </source>
</evidence>
<dbReference type="GO" id="GO:0046872">
    <property type="term" value="F:metal ion binding"/>
    <property type="evidence" value="ECO:0007669"/>
    <property type="project" value="UniProtKB-KW"/>
</dbReference>
<evidence type="ECO:0000256" key="13">
    <source>
        <dbReference type="ARBA" id="ARBA00034005"/>
    </source>
</evidence>
<keyword evidence="7 15" id="KW-0227">DNA damage</keyword>
<keyword evidence="19" id="KW-1185">Reference proteome</keyword>
<dbReference type="FunFam" id="3.30.470.30:FF:000001">
    <property type="entry name" value="DNA ligase"/>
    <property type="match status" value="1"/>
</dbReference>
<dbReference type="FunFam" id="1.10.287.610:FF:000002">
    <property type="entry name" value="DNA ligase"/>
    <property type="match status" value="1"/>
</dbReference>
<dbReference type="PROSITE" id="PS01055">
    <property type="entry name" value="DNA_LIGASE_N1"/>
    <property type="match status" value="1"/>
</dbReference>
<dbReference type="FunFam" id="2.40.50.140:FF:000012">
    <property type="entry name" value="DNA ligase"/>
    <property type="match status" value="1"/>
</dbReference>
<proteinExistence type="inferred from homology"/>
<keyword evidence="5 15" id="KW-0235">DNA replication</keyword>
<dbReference type="Pfam" id="PF12826">
    <property type="entry name" value="HHH_2"/>
    <property type="match status" value="1"/>
</dbReference>
<dbReference type="Proteomes" id="UP000578036">
    <property type="component" value="Unassembled WGS sequence"/>
</dbReference>
<dbReference type="Gene3D" id="3.40.50.10190">
    <property type="entry name" value="BRCT domain"/>
    <property type="match status" value="1"/>
</dbReference>
<dbReference type="InterPro" id="IPR041663">
    <property type="entry name" value="DisA/LigA_HHH"/>
</dbReference>
<dbReference type="InterPro" id="IPR013840">
    <property type="entry name" value="DNAligase_N"/>
</dbReference>
<feature type="binding site" evidence="15">
    <location>
        <position position="322"/>
    </location>
    <ligand>
        <name>NAD(+)</name>
        <dbReference type="ChEBI" id="CHEBI:57540"/>
    </ligand>
</feature>
<dbReference type="SUPFAM" id="SSF47781">
    <property type="entry name" value="RuvA domain 2-like"/>
    <property type="match status" value="1"/>
</dbReference>
<dbReference type="InterPro" id="IPR004149">
    <property type="entry name" value="Znf_DNAligase_C4"/>
</dbReference>
<gene>
    <name evidence="15" type="primary">ligA</name>
    <name evidence="18" type="ORF">FHX61_001156</name>
</gene>
<comment type="catalytic activity">
    <reaction evidence="13 15 16">
        <text>NAD(+) + (deoxyribonucleotide)n-3'-hydroxyl + 5'-phospho-(deoxyribonucleotide)m = (deoxyribonucleotide)n+m + AMP + beta-nicotinamide D-nucleotide.</text>
        <dbReference type="EC" id="6.5.1.2"/>
    </reaction>
</comment>
<dbReference type="InterPro" id="IPR013839">
    <property type="entry name" value="DNAligase_adenylation"/>
</dbReference>
<feature type="binding site" evidence="15">
    <location>
        <position position="443"/>
    </location>
    <ligand>
        <name>Zn(2+)</name>
        <dbReference type="ChEBI" id="CHEBI:29105"/>
    </ligand>
</feature>
<evidence type="ECO:0000256" key="6">
    <source>
        <dbReference type="ARBA" id="ARBA00022723"/>
    </source>
</evidence>
<dbReference type="PROSITE" id="PS50172">
    <property type="entry name" value="BRCT"/>
    <property type="match status" value="1"/>
</dbReference>
<dbReference type="InterPro" id="IPR010994">
    <property type="entry name" value="RuvA_2-like"/>
</dbReference>
<reference evidence="18 19" key="1">
    <citation type="submission" date="2020-08" db="EMBL/GenBank/DDBJ databases">
        <title>Genomic Encyclopedia of Type Strains, Phase IV (KMG-V): Genome sequencing to study the core and pangenomes of soil and plant-associated prokaryotes.</title>
        <authorList>
            <person name="Whitman W."/>
        </authorList>
    </citation>
    <scope>NUCLEOTIDE SEQUENCE [LARGE SCALE GENOMIC DNA]</scope>
    <source>
        <strain evidence="18 19">SLV-2362</strain>
    </source>
</reference>
<comment type="caution">
    <text evidence="18">The sequence shown here is derived from an EMBL/GenBank/DDBJ whole genome shotgun (WGS) entry which is preliminary data.</text>
</comment>
<dbReference type="PIRSF" id="PIRSF001604">
    <property type="entry name" value="LigA"/>
    <property type="match status" value="1"/>
</dbReference>
<sequence>MTAKHRGAQADASAPAGALPADAAASRVAWLRDELDRHNYQYYVLDAPTVPDAEYDALFSELMALELEHPELQTPDSPTQRVGGEALAAFDSVRHRVPMLSLNNAFADDDVLNFDRRCAQGLGRSAPAAGEADLFSAADAVEYACELKFDGLAMSLRYEDGRLVQAATRGDGETGEDVTVNVRTIKAIPLKLRGQAPAVLEVRGEVFMFRRDFDKLNARQAEAGEKTFVNPRNAAAGSLRQLDPRITARRPLSFFAYGLGELQGVERPPTHSAMLDGFAALGLPVCKERAVVKGAQGLLDFYREIGKRRDDLPYDIDGVVYKVNALAEQERLGFVSRAPRFALAHKFPAQEMTTVVEDIEVQVGRTGAITPVARLKPVFVGGVTVTNATLHNEDEIRRKDVHVGDTVIVRRAGDVIPEVVAVVTERRPADARAFVMPSACPVCGSHIEKLEDEAIARCTGGLICAAQRKQSLLHFAQRRAMDIEGLGDKLVEQLVDQGIVRTPADLYKLGVAKLAALERMADKSAANLIAAIDKSRATTMNRFIFALGIRHVGEATAKDLARHFGKLDALMAADEAALLEVNDVGPVVAQSIANFLAEPHNVEVIEQLRAAGVHWPESEPVAKAPAPLSGKTFVLTGTLPTLSREDAKELLEAAGAKVAGSVSKKTDYVVAGAEAGSKLDKAEALGVPVLDETGMLALLAQAGAAPAEE</sequence>
<dbReference type="HAMAP" id="MF_01588">
    <property type="entry name" value="DNA_ligase_A"/>
    <property type="match status" value="1"/>
</dbReference>
<dbReference type="PROSITE" id="PS01056">
    <property type="entry name" value="DNA_LIGASE_N2"/>
    <property type="match status" value="1"/>
</dbReference>
<dbReference type="Pfam" id="PF14520">
    <property type="entry name" value="HHH_5"/>
    <property type="match status" value="1"/>
</dbReference>
<organism evidence="18 19">
    <name type="scientific">Cupriavidus alkaliphilus</name>
    <dbReference type="NCBI Taxonomy" id="942866"/>
    <lineage>
        <taxon>Bacteria</taxon>
        <taxon>Pseudomonadati</taxon>
        <taxon>Pseudomonadota</taxon>
        <taxon>Betaproteobacteria</taxon>
        <taxon>Burkholderiales</taxon>
        <taxon>Burkholderiaceae</taxon>
        <taxon>Cupriavidus</taxon>
    </lineage>
</organism>
<dbReference type="InterPro" id="IPR036420">
    <property type="entry name" value="BRCT_dom_sf"/>
</dbReference>
<evidence type="ECO:0000256" key="9">
    <source>
        <dbReference type="ARBA" id="ARBA00022842"/>
    </source>
</evidence>
<dbReference type="InterPro" id="IPR004150">
    <property type="entry name" value="NAD_DNA_ligase_OB"/>
</dbReference>
<dbReference type="AlphaFoldDB" id="A0A7W4YP97"/>
<dbReference type="EC" id="6.5.1.2" evidence="2 15"/>
<keyword evidence="4 15" id="KW-0436">Ligase</keyword>
<dbReference type="SUPFAM" id="SSF50249">
    <property type="entry name" value="Nucleic acid-binding proteins"/>
    <property type="match status" value="1"/>
</dbReference>
<evidence type="ECO:0000256" key="3">
    <source>
        <dbReference type="ARBA" id="ARBA00013308"/>
    </source>
</evidence>
<feature type="binding site" evidence="15">
    <location>
        <begin position="101"/>
        <end position="102"/>
    </location>
    <ligand>
        <name>NAD(+)</name>
        <dbReference type="ChEBI" id="CHEBI:57540"/>
    </ligand>
</feature>
<keyword evidence="8 15" id="KW-0862">Zinc</keyword>
<feature type="binding site" evidence="15">
    <location>
        <begin position="52"/>
        <end position="56"/>
    </location>
    <ligand>
        <name>NAD(+)</name>
        <dbReference type="ChEBI" id="CHEBI:57540"/>
    </ligand>
</feature>
<dbReference type="Gene3D" id="6.20.10.30">
    <property type="match status" value="1"/>
</dbReference>
<dbReference type="FunFam" id="3.40.50.10190:FF:000054">
    <property type="entry name" value="DNA ligase"/>
    <property type="match status" value="1"/>
</dbReference>
<dbReference type="Pfam" id="PF00533">
    <property type="entry name" value="BRCT"/>
    <property type="match status" value="1"/>
</dbReference>
<dbReference type="Gene3D" id="3.30.470.30">
    <property type="entry name" value="DNA ligase/mRNA capping enzyme"/>
    <property type="match status" value="1"/>
</dbReference>
<dbReference type="Pfam" id="PF01653">
    <property type="entry name" value="DNA_ligase_aden"/>
    <property type="match status" value="1"/>
</dbReference>
<dbReference type="InterPro" id="IPR033136">
    <property type="entry name" value="DNA_ligase_CS"/>
</dbReference>
<dbReference type="NCBIfam" id="TIGR00575">
    <property type="entry name" value="dnlj"/>
    <property type="match status" value="1"/>
</dbReference>
<dbReference type="Gene3D" id="2.40.50.140">
    <property type="entry name" value="Nucleic acid-binding proteins"/>
    <property type="match status" value="1"/>
</dbReference>
<dbReference type="InterPro" id="IPR001679">
    <property type="entry name" value="DNA_ligase"/>
</dbReference>
<evidence type="ECO:0000259" key="17">
    <source>
        <dbReference type="PROSITE" id="PS50172"/>
    </source>
</evidence>
<dbReference type="PANTHER" id="PTHR23389:SF9">
    <property type="entry name" value="DNA LIGASE"/>
    <property type="match status" value="1"/>
</dbReference>
<feature type="binding site" evidence="15">
    <location>
        <position position="440"/>
    </location>
    <ligand>
        <name>Zn(2+)</name>
        <dbReference type="ChEBI" id="CHEBI:29105"/>
    </ligand>
</feature>
<feature type="binding site" evidence="15">
    <location>
        <position position="346"/>
    </location>
    <ligand>
        <name>NAD(+)</name>
        <dbReference type="ChEBI" id="CHEBI:57540"/>
    </ligand>
</feature>
<evidence type="ECO:0000256" key="7">
    <source>
        <dbReference type="ARBA" id="ARBA00022763"/>
    </source>
</evidence>
<keyword evidence="11 15" id="KW-0234">DNA repair</keyword>
<comment type="function">
    <text evidence="1 15">DNA ligase that catalyzes the formation of phosphodiester linkages between 5'-phosphoryl and 3'-hydroxyl groups in double-stranded DNA using NAD as a coenzyme and as the energy source for the reaction. It is essential for DNA replication and repair of damaged DNA.</text>
</comment>
<feature type="active site" description="N6-AMP-lysine intermediate" evidence="15">
    <location>
        <position position="148"/>
    </location>
</feature>
<dbReference type="PANTHER" id="PTHR23389">
    <property type="entry name" value="CHROMOSOME TRANSMISSION FIDELITY FACTOR 18"/>
    <property type="match status" value="1"/>
</dbReference>
<evidence type="ECO:0000256" key="4">
    <source>
        <dbReference type="ARBA" id="ARBA00022598"/>
    </source>
</evidence>
<dbReference type="SUPFAM" id="SSF52113">
    <property type="entry name" value="BRCT domain"/>
    <property type="match status" value="1"/>
</dbReference>
<dbReference type="InterPro" id="IPR003583">
    <property type="entry name" value="Hlx-hairpin-Hlx_DNA-bd_motif"/>
</dbReference>
<feature type="binding site" evidence="15">
    <location>
        <position position="464"/>
    </location>
    <ligand>
        <name>Zn(2+)</name>
        <dbReference type="ChEBI" id="CHEBI:29105"/>
    </ligand>
</feature>
<dbReference type="FunFam" id="1.10.150.20:FF:000006">
    <property type="entry name" value="DNA ligase"/>
    <property type="match status" value="1"/>
</dbReference>
<dbReference type="FunFam" id="1.10.150.20:FF:000007">
    <property type="entry name" value="DNA ligase"/>
    <property type="match status" value="1"/>
</dbReference>
<evidence type="ECO:0000256" key="12">
    <source>
        <dbReference type="ARBA" id="ARBA00023211"/>
    </source>
</evidence>
<dbReference type="Gene3D" id="1.10.150.20">
    <property type="entry name" value="5' to 3' exonuclease, C-terminal subdomain"/>
    <property type="match status" value="2"/>
</dbReference>